<dbReference type="InterPro" id="IPR052184">
    <property type="entry name" value="SDR_enzymes"/>
</dbReference>
<reference evidence="1 2" key="1">
    <citation type="journal article" date="2024" name="J. Plant Pathol.">
        <title>Sequence and assembly of the genome of Seiridium unicorne, isolate CBS 538.82, causal agent of cypress canker disease.</title>
        <authorList>
            <person name="Scali E."/>
            <person name="Rocca G.D."/>
            <person name="Danti R."/>
            <person name="Garbelotto M."/>
            <person name="Barberini S."/>
            <person name="Baroncelli R."/>
            <person name="Emiliani G."/>
        </authorList>
    </citation>
    <scope>NUCLEOTIDE SEQUENCE [LARGE SCALE GENOMIC DNA]</scope>
    <source>
        <strain evidence="1 2">BM-138-508</strain>
    </source>
</reference>
<dbReference type="Proteomes" id="UP001408356">
    <property type="component" value="Unassembled WGS sequence"/>
</dbReference>
<keyword evidence="2" id="KW-1185">Reference proteome</keyword>
<organism evidence="1 2">
    <name type="scientific">Seiridium unicorne</name>
    <dbReference type="NCBI Taxonomy" id="138068"/>
    <lineage>
        <taxon>Eukaryota</taxon>
        <taxon>Fungi</taxon>
        <taxon>Dikarya</taxon>
        <taxon>Ascomycota</taxon>
        <taxon>Pezizomycotina</taxon>
        <taxon>Sordariomycetes</taxon>
        <taxon>Xylariomycetidae</taxon>
        <taxon>Amphisphaeriales</taxon>
        <taxon>Sporocadaceae</taxon>
        <taxon>Seiridium</taxon>
    </lineage>
</organism>
<comment type="caution">
    <text evidence="1">The sequence shown here is derived from an EMBL/GenBank/DDBJ whole genome shotgun (WGS) entry which is preliminary data.</text>
</comment>
<dbReference type="EMBL" id="JARVKF010000434">
    <property type="protein sequence ID" value="KAK9413825.1"/>
    <property type="molecule type" value="Genomic_DNA"/>
</dbReference>
<dbReference type="PANTHER" id="PTHR45458:SF1">
    <property type="entry name" value="SHORT CHAIN DEHYDROGENASE"/>
    <property type="match status" value="1"/>
</dbReference>
<gene>
    <name evidence="1" type="ORF">SUNI508_11643</name>
</gene>
<dbReference type="Gene3D" id="3.40.50.720">
    <property type="entry name" value="NAD(P)-binding Rossmann-like Domain"/>
    <property type="match status" value="1"/>
</dbReference>
<evidence type="ECO:0000313" key="1">
    <source>
        <dbReference type="EMBL" id="KAK9413825.1"/>
    </source>
</evidence>
<sequence length="243" mass="25959">MAPTTILVSGASRGLGKGFVERYLAATGNTVIAAVRDLENPNSKALHQLPTAEGSKLVVVKIDSNIEADHADAVKTLAKEGVDSLDVVVANAGICELHPAVSNVTPADLQRHINTNVWGVLWLYQATLPLLLKSSNPRWVTMGSAAGSIQPPIPNSAYGPTKAMVHWYTKRMNAEEETLTAFVADPDWAATDMGNHGAKLLGMERAPVDPDDSIDGIVKIINEATKATHGGLFINYKGDKQSW</sequence>
<accession>A0ABR2UGT0</accession>
<dbReference type="PANTHER" id="PTHR45458">
    <property type="entry name" value="SHORT-CHAIN DEHYDROGENASE/REDUCTASE SDR"/>
    <property type="match status" value="1"/>
</dbReference>
<proteinExistence type="predicted"/>
<dbReference type="PRINTS" id="PR00081">
    <property type="entry name" value="GDHRDH"/>
</dbReference>
<name>A0ABR2UGT0_9PEZI</name>
<protein>
    <submittedName>
        <fullName evidence="1">NAD(P)-binding protein</fullName>
    </submittedName>
</protein>
<dbReference type="Pfam" id="PF00106">
    <property type="entry name" value="adh_short"/>
    <property type="match status" value="1"/>
</dbReference>
<dbReference type="InterPro" id="IPR036291">
    <property type="entry name" value="NAD(P)-bd_dom_sf"/>
</dbReference>
<dbReference type="SUPFAM" id="SSF51735">
    <property type="entry name" value="NAD(P)-binding Rossmann-fold domains"/>
    <property type="match status" value="1"/>
</dbReference>
<dbReference type="InterPro" id="IPR002347">
    <property type="entry name" value="SDR_fam"/>
</dbReference>
<evidence type="ECO:0000313" key="2">
    <source>
        <dbReference type="Proteomes" id="UP001408356"/>
    </source>
</evidence>